<accession>A0A0G1KGX1</accession>
<name>A0A0G1KGX1_9BACT</name>
<reference evidence="2 3" key="1">
    <citation type="journal article" date="2015" name="Nature">
        <title>rRNA introns, odd ribosomes, and small enigmatic genomes across a large radiation of phyla.</title>
        <authorList>
            <person name="Brown C.T."/>
            <person name="Hug L.A."/>
            <person name="Thomas B.C."/>
            <person name="Sharon I."/>
            <person name="Castelle C.J."/>
            <person name="Singh A."/>
            <person name="Wilkins M.J."/>
            <person name="Williams K.H."/>
            <person name="Banfield J.F."/>
        </authorList>
    </citation>
    <scope>NUCLEOTIDE SEQUENCE [LARGE SCALE GENOMIC DNA]</scope>
</reference>
<proteinExistence type="predicted"/>
<keyword evidence="1" id="KW-0812">Transmembrane</keyword>
<keyword evidence="1" id="KW-1133">Transmembrane helix</keyword>
<organism evidence="2 3">
    <name type="scientific">Candidatus Yanofskybacteria bacterium GW2011_GWA2_44_9</name>
    <dbReference type="NCBI Taxonomy" id="1619025"/>
    <lineage>
        <taxon>Bacteria</taxon>
        <taxon>Candidatus Yanofskyibacteriota</taxon>
    </lineage>
</organism>
<evidence type="ECO:0000256" key="1">
    <source>
        <dbReference type="SAM" id="Phobius"/>
    </source>
</evidence>
<keyword evidence="1" id="KW-0472">Membrane</keyword>
<dbReference type="Proteomes" id="UP000034032">
    <property type="component" value="Unassembled WGS sequence"/>
</dbReference>
<dbReference type="EMBL" id="LCJR01000001">
    <property type="protein sequence ID" value="KKT82760.1"/>
    <property type="molecule type" value="Genomic_DNA"/>
</dbReference>
<dbReference type="AlphaFoldDB" id="A0A0G1KGX1"/>
<protein>
    <recommendedName>
        <fullName evidence="4">DUF5666 domain-containing protein</fullName>
    </recommendedName>
</protein>
<evidence type="ECO:0000313" key="3">
    <source>
        <dbReference type="Proteomes" id="UP000034032"/>
    </source>
</evidence>
<evidence type="ECO:0000313" key="2">
    <source>
        <dbReference type="EMBL" id="KKT82760.1"/>
    </source>
</evidence>
<evidence type="ECO:0008006" key="4">
    <source>
        <dbReference type="Google" id="ProtNLM"/>
    </source>
</evidence>
<sequence>MNTIKLQKVHIVTTIIALVLAVLIFVGFRLWHVFTRPEIASEKIKNLENVNSSLSGTVNEAGDGYIVIDTGWVERTTQGTQFVKKEKKIIVDSHVLILSVTAGRTVGVGPDYFRVGDKVTAYTNISNPYEDEPVRVRKIVINGR</sequence>
<feature type="transmembrane region" description="Helical" evidence="1">
    <location>
        <begin position="12"/>
        <end position="31"/>
    </location>
</feature>
<gene>
    <name evidence="2" type="ORF">UW79_C0001G0016</name>
</gene>
<comment type="caution">
    <text evidence="2">The sequence shown here is derived from an EMBL/GenBank/DDBJ whole genome shotgun (WGS) entry which is preliminary data.</text>
</comment>